<name>A0A1I2GSF2_9ACTN</name>
<feature type="compositionally biased region" description="Pro residues" evidence="1">
    <location>
        <begin position="285"/>
        <end position="294"/>
    </location>
</feature>
<sequence>MIQALDQPVHGVLVRNHRQSPHQGLFEVGVRRGVVPPQQHRAGGRTGAVEQRGDRPCRVGQEIPGAVPAEYGHRVRVLRRHQQRCAEVLVTGVGLDGGLGQPVVAGRHEHRGGGPAVEMLVPEFPEHVGHGVEVGFRQIGQRLAHPEQNRPQGAGVLPVLPGAQTPYVQRGLARGGVPALGDVQREELHRGLGGEDRAAFGDPQVGERRRLITVLPGRDESRRRDRSSTGRGCGSPLAEPPQAARAQVAGRPGGVQDSSDRALGSPGDARRLGRVVPGGERAGPAPAPASPPEIRPFRRKHPPYRTTFRPRASSHREPDERT</sequence>
<feature type="compositionally biased region" description="Basic and acidic residues" evidence="1">
    <location>
        <begin position="190"/>
        <end position="210"/>
    </location>
</feature>
<feature type="region of interest" description="Disordered" evidence="1">
    <location>
        <begin position="190"/>
        <end position="322"/>
    </location>
</feature>
<accession>A0A1I2GSF2</accession>
<dbReference type="Proteomes" id="UP000199645">
    <property type="component" value="Unassembled WGS sequence"/>
</dbReference>
<protein>
    <submittedName>
        <fullName evidence="2">Uncharacterized protein</fullName>
    </submittedName>
</protein>
<keyword evidence="3" id="KW-1185">Reference proteome</keyword>
<dbReference type="EMBL" id="FONV01000007">
    <property type="protein sequence ID" value="SFF19979.1"/>
    <property type="molecule type" value="Genomic_DNA"/>
</dbReference>
<dbReference type="AlphaFoldDB" id="A0A1I2GSF2"/>
<dbReference type="RefSeq" id="WP_177319794.1">
    <property type="nucleotide sequence ID" value="NZ_BOMT01000041.1"/>
</dbReference>
<feature type="compositionally biased region" description="Basic and acidic residues" evidence="1">
    <location>
        <begin position="217"/>
        <end position="228"/>
    </location>
</feature>
<reference evidence="2 3" key="1">
    <citation type="submission" date="2016-10" db="EMBL/GenBank/DDBJ databases">
        <authorList>
            <person name="de Groot N.N."/>
        </authorList>
    </citation>
    <scope>NUCLEOTIDE SEQUENCE [LARGE SCALE GENOMIC DNA]</scope>
    <source>
        <strain evidence="2 3">DSM 43019</strain>
    </source>
</reference>
<proteinExistence type="predicted"/>
<organism evidence="2 3">
    <name type="scientific">Actinoplanes philippinensis</name>
    <dbReference type="NCBI Taxonomy" id="35752"/>
    <lineage>
        <taxon>Bacteria</taxon>
        <taxon>Bacillati</taxon>
        <taxon>Actinomycetota</taxon>
        <taxon>Actinomycetes</taxon>
        <taxon>Micromonosporales</taxon>
        <taxon>Micromonosporaceae</taxon>
        <taxon>Actinoplanes</taxon>
    </lineage>
</organism>
<gene>
    <name evidence="2" type="ORF">SAMN05421541_107102</name>
</gene>
<evidence type="ECO:0000313" key="2">
    <source>
        <dbReference type="EMBL" id="SFF19979.1"/>
    </source>
</evidence>
<evidence type="ECO:0000256" key="1">
    <source>
        <dbReference type="SAM" id="MobiDB-lite"/>
    </source>
</evidence>
<evidence type="ECO:0000313" key="3">
    <source>
        <dbReference type="Proteomes" id="UP000199645"/>
    </source>
</evidence>